<dbReference type="PROSITE" id="PS51257">
    <property type="entry name" value="PROKAR_LIPOPROTEIN"/>
    <property type="match status" value="1"/>
</dbReference>
<feature type="domain" description="BD-FAE-like" evidence="2">
    <location>
        <begin position="53"/>
        <end position="213"/>
    </location>
</feature>
<dbReference type="PANTHER" id="PTHR48081:SF33">
    <property type="entry name" value="KYNURENINE FORMAMIDASE"/>
    <property type="match status" value="1"/>
</dbReference>
<evidence type="ECO:0000259" key="2">
    <source>
        <dbReference type="Pfam" id="PF20434"/>
    </source>
</evidence>
<gene>
    <name evidence="3" type="ORF">G5V58_24835</name>
</gene>
<dbReference type="EMBL" id="CP049257">
    <property type="protein sequence ID" value="QIG45542.1"/>
    <property type="molecule type" value="Genomic_DNA"/>
</dbReference>
<dbReference type="PANTHER" id="PTHR48081">
    <property type="entry name" value="AB HYDROLASE SUPERFAMILY PROTEIN C4A8.06C"/>
    <property type="match status" value="1"/>
</dbReference>
<dbReference type="InterPro" id="IPR050300">
    <property type="entry name" value="GDXG_lipolytic_enzyme"/>
</dbReference>
<dbReference type="KEGG" id="nano:G5V58_24835"/>
<proteinExistence type="predicted"/>
<name>A0A6G6WK05_9ACTN</name>
<evidence type="ECO:0000256" key="1">
    <source>
        <dbReference type="ARBA" id="ARBA00022801"/>
    </source>
</evidence>
<protein>
    <submittedName>
        <fullName evidence="3">Alpha/beta hydrolase</fullName>
    </submittedName>
</protein>
<dbReference type="Pfam" id="PF20434">
    <property type="entry name" value="BD-FAE"/>
    <property type="match status" value="1"/>
</dbReference>
<keyword evidence="1 3" id="KW-0378">Hydrolase</keyword>
<dbReference type="InterPro" id="IPR029058">
    <property type="entry name" value="AB_hydrolase_fold"/>
</dbReference>
<evidence type="ECO:0000313" key="3">
    <source>
        <dbReference type="EMBL" id="QIG45542.1"/>
    </source>
</evidence>
<sequence>MRRRTLLLGAGAAAVLVACGEDERVTTTSGPETIRYGDDPSQYVELTRPEGASRGTVVVIHGGFWRAAYDLDLGRPLARDLATRGWTVVNTEYRRVGNGGGVPQTLDDVRAAIAAVELGAGPVVTLGHSAGGHLATWAGSAVEAVTHVISQAGVVDLVAADAEGLGDGAVRAFLGEAPIDATVDPVQQVPLGVPVWCVHGTADEIVPISQSQSYVAAATAAGAQAELVEVAGDHFVVIDTASTAWARTVDLLEQLS</sequence>
<dbReference type="InterPro" id="IPR049492">
    <property type="entry name" value="BD-FAE-like_dom"/>
</dbReference>
<dbReference type="SUPFAM" id="SSF53474">
    <property type="entry name" value="alpha/beta-Hydrolases"/>
    <property type="match status" value="1"/>
</dbReference>
<dbReference type="Gene3D" id="3.40.50.1820">
    <property type="entry name" value="alpha/beta hydrolase"/>
    <property type="match status" value="1"/>
</dbReference>
<accession>A0A6G6WK05</accession>
<dbReference type="AlphaFoldDB" id="A0A6G6WK05"/>
<keyword evidence="4" id="KW-1185">Reference proteome</keyword>
<evidence type="ECO:0000313" key="4">
    <source>
        <dbReference type="Proteomes" id="UP000502996"/>
    </source>
</evidence>
<reference evidence="3 4" key="1">
    <citation type="submission" date="2020-02" db="EMBL/GenBank/DDBJ databases">
        <title>Full genome sequence of Nocardioides sp. R-3366.</title>
        <authorList>
            <person name="Im W.-T."/>
        </authorList>
    </citation>
    <scope>NUCLEOTIDE SEQUENCE [LARGE SCALE GENOMIC DNA]</scope>
    <source>
        <strain evidence="3 4">R-3366</strain>
    </source>
</reference>
<organism evidence="3 4">
    <name type="scientific">Nocardioides anomalus</name>
    <dbReference type="NCBI Taxonomy" id="2712223"/>
    <lineage>
        <taxon>Bacteria</taxon>
        <taxon>Bacillati</taxon>
        <taxon>Actinomycetota</taxon>
        <taxon>Actinomycetes</taxon>
        <taxon>Propionibacteriales</taxon>
        <taxon>Nocardioidaceae</taxon>
        <taxon>Nocardioides</taxon>
    </lineage>
</organism>
<dbReference type="GO" id="GO:0016787">
    <property type="term" value="F:hydrolase activity"/>
    <property type="evidence" value="ECO:0007669"/>
    <property type="project" value="UniProtKB-KW"/>
</dbReference>
<dbReference type="Proteomes" id="UP000502996">
    <property type="component" value="Chromosome"/>
</dbReference>